<protein>
    <submittedName>
        <fullName evidence="2">Thiol reductase thioredoxin</fullName>
    </submittedName>
</protein>
<dbReference type="EMBL" id="VWMK01000002">
    <property type="protein sequence ID" value="KAA3769397.1"/>
    <property type="molecule type" value="Genomic_DNA"/>
</dbReference>
<dbReference type="InterPro" id="IPR036249">
    <property type="entry name" value="Thioredoxin-like_sf"/>
</dbReference>
<name>A0A7J4XN01_9BACE</name>
<gene>
    <name evidence="2" type="ORF">F3F73_02950</name>
</gene>
<reference evidence="2 3" key="1">
    <citation type="journal article" date="2019" name="Nat. Med.">
        <title>A library of human gut bacterial isolates paired with longitudinal multiomics data enables mechanistic microbiome research.</title>
        <authorList>
            <person name="Poyet M."/>
            <person name="Groussin M."/>
            <person name="Gibbons S.M."/>
            <person name="Avila-Pacheco J."/>
            <person name="Jiang X."/>
            <person name="Kearney S.M."/>
            <person name="Perrotta A.R."/>
            <person name="Berdy B."/>
            <person name="Zhao S."/>
            <person name="Lieberman T.D."/>
            <person name="Swanson P.K."/>
            <person name="Smith M."/>
            <person name="Roesemann S."/>
            <person name="Alexander J.E."/>
            <person name="Rich S.A."/>
            <person name="Livny J."/>
            <person name="Vlamakis H."/>
            <person name="Clish C."/>
            <person name="Bullock K."/>
            <person name="Deik A."/>
            <person name="Scott J."/>
            <person name="Pierce K.A."/>
            <person name="Xavier R.J."/>
            <person name="Alm E.J."/>
        </authorList>
    </citation>
    <scope>NUCLEOTIDE SEQUENCE [LARGE SCALE GENOMIC DNA]</scope>
    <source>
        <strain evidence="2 3">BIOML-A10</strain>
    </source>
</reference>
<dbReference type="RefSeq" id="WP_005928642.1">
    <property type="nucleotide sequence ID" value="NZ_CABKSE010000001.1"/>
</dbReference>
<dbReference type="PANTHER" id="PTHR45663:SF11">
    <property type="entry name" value="GEO12009P1"/>
    <property type="match status" value="1"/>
</dbReference>
<evidence type="ECO:0000313" key="2">
    <source>
        <dbReference type="EMBL" id="KAA3769397.1"/>
    </source>
</evidence>
<comment type="caution">
    <text evidence="2">The sequence shown here is derived from an EMBL/GenBank/DDBJ whole genome shotgun (WGS) entry which is preliminary data.</text>
</comment>
<sequence>MKVVDLTHESFAERVSDFQQYPNGWEFKGNRPCIVDFHAPWCIYCKRLSPVLDELAVEYDGKIDFYKVDVDQEPLLESAFSIRTIPNLLFAPVEGTPWMKLGTIGKPQLKKMLDDLLAGIHE</sequence>
<proteinExistence type="predicted"/>
<dbReference type="GO" id="GO:0005829">
    <property type="term" value="C:cytosol"/>
    <property type="evidence" value="ECO:0007669"/>
    <property type="project" value="TreeGrafter"/>
</dbReference>
<dbReference type="CDD" id="cd02947">
    <property type="entry name" value="TRX_family"/>
    <property type="match status" value="1"/>
</dbReference>
<dbReference type="PROSITE" id="PS51352">
    <property type="entry name" value="THIOREDOXIN_2"/>
    <property type="match status" value="1"/>
</dbReference>
<dbReference type="Pfam" id="PF00085">
    <property type="entry name" value="Thioredoxin"/>
    <property type="match status" value="1"/>
</dbReference>
<evidence type="ECO:0000313" key="3">
    <source>
        <dbReference type="Proteomes" id="UP000422221"/>
    </source>
</evidence>
<dbReference type="GO" id="GO:0045454">
    <property type="term" value="P:cell redox homeostasis"/>
    <property type="evidence" value="ECO:0007669"/>
    <property type="project" value="TreeGrafter"/>
</dbReference>
<dbReference type="PANTHER" id="PTHR45663">
    <property type="entry name" value="GEO12009P1"/>
    <property type="match status" value="1"/>
</dbReference>
<feature type="domain" description="Thioredoxin" evidence="1">
    <location>
        <begin position="1"/>
        <end position="118"/>
    </location>
</feature>
<dbReference type="InterPro" id="IPR013766">
    <property type="entry name" value="Thioredoxin_domain"/>
</dbReference>
<dbReference type="Proteomes" id="UP000422221">
    <property type="component" value="Unassembled WGS sequence"/>
</dbReference>
<evidence type="ECO:0000259" key="1">
    <source>
        <dbReference type="PROSITE" id="PS51352"/>
    </source>
</evidence>
<accession>A0A7J4XN01</accession>
<organism evidence="2 3">
    <name type="scientific">Bacteroides salyersiae</name>
    <dbReference type="NCBI Taxonomy" id="291644"/>
    <lineage>
        <taxon>Bacteria</taxon>
        <taxon>Pseudomonadati</taxon>
        <taxon>Bacteroidota</taxon>
        <taxon>Bacteroidia</taxon>
        <taxon>Bacteroidales</taxon>
        <taxon>Bacteroidaceae</taxon>
        <taxon>Bacteroides</taxon>
    </lineage>
</organism>
<dbReference type="GO" id="GO:0015035">
    <property type="term" value="F:protein-disulfide reductase activity"/>
    <property type="evidence" value="ECO:0007669"/>
    <property type="project" value="TreeGrafter"/>
</dbReference>
<dbReference type="Gene3D" id="3.40.30.10">
    <property type="entry name" value="Glutaredoxin"/>
    <property type="match status" value="1"/>
</dbReference>
<dbReference type="AlphaFoldDB" id="A0A7J4XN01"/>
<dbReference type="SUPFAM" id="SSF52833">
    <property type="entry name" value="Thioredoxin-like"/>
    <property type="match status" value="1"/>
</dbReference>